<gene>
    <name evidence="1" type="ORF">AVDCRST_MAG58-2648</name>
</gene>
<dbReference type="AlphaFoldDB" id="A0A6J4R1E7"/>
<sequence>MSASRPSRLLTTFNPPPPSLSLILTLTLSMKSACVPSSSWRTKDAPCSKVQSALGIIMVSTCASGSVLRVSTSVPANGPGCSAVACACAVCSPSANTKGCCVSVPSAPTFSSVVSCAAAAKVKTNVNMNAATARLIRNLLCTPHPLCLLWTAVFYTRERRLRYLKRATS</sequence>
<organism evidence="1">
    <name type="scientific">uncultured Rubrobacteraceae bacterium</name>
    <dbReference type="NCBI Taxonomy" id="349277"/>
    <lineage>
        <taxon>Bacteria</taxon>
        <taxon>Bacillati</taxon>
        <taxon>Actinomycetota</taxon>
        <taxon>Rubrobacteria</taxon>
        <taxon>Rubrobacterales</taxon>
        <taxon>Rubrobacteraceae</taxon>
        <taxon>environmental samples</taxon>
    </lineage>
</organism>
<name>A0A6J4R1E7_9ACTN</name>
<proteinExistence type="predicted"/>
<dbReference type="EMBL" id="CADCVF010000054">
    <property type="protein sequence ID" value="CAA9461313.1"/>
    <property type="molecule type" value="Genomic_DNA"/>
</dbReference>
<evidence type="ECO:0000313" key="1">
    <source>
        <dbReference type="EMBL" id="CAA9461313.1"/>
    </source>
</evidence>
<accession>A0A6J4R1E7</accession>
<reference evidence="1" key="1">
    <citation type="submission" date="2020-02" db="EMBL/GenBank/DDBJ databases">
        <authorList>
            <person name="Meier V. D."/>
        </authorList>
    </citation>
    <scope>NUCLEOTIDE SEQUENCE</scope>
    <source>
        <strain evidence="1">AVDCRST_MAG58</strain>
    </source>
</reference>
<protein>
    <submittedName>
        <fullName evidence="1">Uncharacterized protein</fullName>
    </submittedName>
</protein>